<evidence type="ECO:0000313" key="8">
    <source>
        <dbReference type="EMBL" id="MBC8591364.1"/>
    </source>
</evidence>
<feature type="transmembrane region" description="Helical" evidence="6">
    <location>
        <begin position="371"/>
        <end position="391"/>
    </location>
</feature>
<keyword evidence="9" id="KW-1185">Reference proteome</keyword>
<proteinExistence type="predicted"/>
<dbReference type="EMBL" id="JACRTK010000004">
    <property type="protein sequence ID" value="MBC8591364.1"/>
    <property type="molecule type" value="Genomic_DNA"/>
</dbReference>
<dbReference type="PANTHER" id="PTHR43478">
    <property type="entry name" value="NA+/H+ ANTIPORTER-RELATED"/>
    <property type="match status" value="1"/>
</dbReference>
<dbReference type="PANTHER" id="PTHR43478:SF1">
    <property type="entry name" value="NA+_H+ ANTIPORTER NHAC-LIKE C-TERMINAL DOMAIN-CONTAINING PROTEIN"/>
    <property type="match status" value="1"/>
</dbReference>
<dbReference type="InterPro" id="IPR018461">
    <property type="entry name" value="Na/H_Antiport_NhaC-like_C"/>
</dbReference>
<feature type="transmembrane region" description="Helical" evidence="6">
    <location>
        <begin position="464"/>
        <end position="482"/>
    </location>
</feature>
<reference evidence="8 9" key="1">
    <citation type="submission" date="2020-08" db="EMBL/GenBank/DDBJ databases">
        <title>Genome public.</title>
        <authorList>
            <person name="Liu C."/>
            <person name="Sun Q."/>
        </authorList>
    </citation>
    <scope>NUCLEOTIDE SEQUENCE [LARGE SCALE GENOMIC DNA]</scope>
    <source>
        <strain evidence="8 9">NSJ-26</strain>
    </source>
</reference>
<feature type="transmembrane region" description="Helical" evidence="6">
    <location>
        <begin position="6"/>
        <end position="23"/>
    </location>
</feature>
<feature type="transmembrane region" description="Helical" evidence="6">
    <location>
        <begin position="259"/>
        <end position="279"/>
    </location>
</feature>
<keyword evidence="3 6" id="KW-0812">Transmembrane</keyword>
<comment type="caution">
    <text evidence="8">The sequence shown here is derived from an EMBL/GenBank/DDBJ whole genome shotgun (WGS) entry which is preliminary data.</text>
</comment>
<gene>
    <name evidence="8" type="ORF">H8689_09605</name>
</gene>
<comment type="subcellular location">
    <subcellularLocation>
        <location evidence="1">Cell membrane</location>
        <topology evidence="1">Multi-pass membrane protein</topology>
    </subcellularLocation>
</comment>
<dbReference type="GO" id="GO:0005886">
    <property type="term" value="C:plasma membrane"/>
    <property type="evidence" value="ECO:0007669"/>
    <property type="project" value="UniProtKB-SubCell"/>
</dbReference>
<accession>A0A926F3S6</accession>
<sequence>MGNNYGILAIIPPLVAILLSFRTKAVLPSLFAGILSGCIIIMGGNIFSGTAYSMDIIVESMTDPWNARLLLFTFFMGVGISFIWRLGGSLALARWANKKFKSRRSVCLGAWILGMLTSVNDCLVAAVDGNVFRDISKEYKISSEKLSYVLDSTAAPAAAIFISDWIAYQIGMIGKGLEAANITDIKPVAAYVKSIPFNFYSILTLIFVGVIMYTGKDYGPMLLAEARTLKTGEFVGENAVPMMDINSELGEPKDTRPMVIIFILPIIASIFVILFGLYWTGRAGRGIMGVLENAEADKALLWGSMAMAATGVFMALITKIMDFKETMDTFIDGLKLMTLTAAILVMAWSLGSVTQEMGLANYIISKIGDNINFGIFPIIIFILSMITAFATGTSWGTMAIMTPLAIPLAYNITGDANIAVSMSGIVLSGAIFGDHCSPISDTTVMASIFSGADHMDHVKTQIPYALTVACVIGVLYLIYGFFTITPAILIPLGLVILLLLHQILHKYYIGKYNMSEVYHMNMKEDISVK</sequence>
<feature type="transmembrane region" description="Helical" evidence="6">
    <location>
        <begin position="333"/>
        <end position="351"/>
    </location>
</feature>
<evidence type="ECO:0000256" key="1">
    <source>
        <dbReference type="ARBA" id="ARBA00004651"/>
    </source>
</evidence>
<keyword evidence="4 6" id="KW-1133">Transmembrane helix</keyword>
<evidence type="ECO:0000256" key="4">
    <source>
        <dbReference type="ARBA" id="ARBA00022989"/>
    </source>
</evidence>
<keyword evidence="5 6" id="KW-0472">Membrane</keyword>
<dbReference type="RefSeq" id="WP_249324231.1">
    <property type="nucleotide sequence ID" value="NZ_JACRTK010000004.1"/>
</dbReference>
<evidence type="ECO:0000256" key="5">
    <source>
        <dbReference type="ARBA" id="ARBA00023136"/>
    </source>
</evidence>
<feature type="transmembrane region" description="Helical" evidence="6">
    <location>
        <begin position="30"/>
        <end position="49"/>
    </location>
</feature>
<name>A0A926F3S6_9FIRM</name>
<evidence type="ECO:0000259" key="7">
    <source>
        <dbReference type="Pfam" id="PF03553"/>
    </source>
</evidence>
<feature type="transmembrane region" description="Helical" evidence="6">
    <location>
        <begin position="69"/>
        <end position="93"/>
    </location>
</feature>
<feature type="transmembrane region" description="Helical" evidence="6">
    <location>
        <begin position="105"/>
        <end position="127"/>
    </location>
</feature>
<evidence type="ECO:0000256" key="2">
    <source>
        <dbReference type="ARBA" id="ARBA00022475"/>
    </source>
</evidence>
<evidence type="ECO:0000313" key="9">
    <source>
        <dbReference type="Proteomes" id="UP000601522"/>
    </source>
</evidence>
<feature type="transmembrane region" description="Helical" evidence="6">
    <location>
        <begin position="197"/>
        <end position="215"/>
    </location>
</feature>
<dbReference type="AlphaFoldDB" id="A0A926F3S6"/>
<keyword evidence="2" id="KW-1003">Cell membrane</keyword>
<feature type="domain" description="Na+/H+ antiporter NhaC-like C-terminal" evidence="7">
    <location>
        <begin position="163"/>
        <end position="481"/>
    </location>
</feature>
<feature type="transmembrane region" description="Helical" evidence="6">
    <location>
        <begin position="299"/>
        <end position="321"/>
    </location>
</feature>
<feature type="transmembrane region" description="Helical" evidence="6">
    <location>
        <begin position="488"/>
        <end position="504"/>
    </location>
</feature>
<dbReference type="Pfam" id="PF03553">
    <property type="entry name" value="Na_H_antiporter"/>
    <property type="match status" value="1"/>
</dbReference>
<evidence type="ECO:0000256" key="6">
    <source>
        <dbReference type="SAM" id="Phobius"/>
    </source>
</evidence>
<protein>
    <submittedName>
        <fullName evidence="8">Na+/H+ antiporter NhaC family protein</fullName>
    </submittedName>
</protein>
<dbReference type="Proteomes" id="UP000601522">
    <property type="component" value="Unassembled WGS sequence"/>
</dbReference>
<evidence type="ECO:0000256" key="3">
    <source>
        <dbReference type="ARBA" id="ARBA00022692"/>
    </source>
</evidence>
<organism evidence="8 9">
    <name type="scientific">Wansuia hejianensis</name>
    <dbReference type="NCBI Taxonomy" id="2763667"/>
    <lineage>
        <taxon>Bacteria</taxon>
        <taxon>Bacillati</taxon>
        <taxon>Bacillota</taxon>
        <taxon>Clostridia</taxon>
        <taxon>Lachnospirales</taxon>
        <taxon>Lachnospiraceae</taxon>
        <taxon>Wansuia</taxon>
    </lineage>
</organism>